<dbReference type="EMBL" id="VSRR010004284">
    <property type="protein sequence ID" value="MPC39177.1"/>
    <property type="molecule type" value="Genomic_DNA"/>
</dbReference>
<dbReference type="AlphaFoldDB" id="A0A5B7F135"/>
<name>A0A5B7F135_PORTR</name>
<feature type="coiled-coil region" evidence="1">
    <location>
        <begin position="54"/>
        <end position="88"/>
    </location>
</feature>
<proteinExistence type="predicted"/>
<sequence>MMAVKWYGNGNQNSSTCTVAGTDDCMLLTKKYLDHLNERVAQAKIAQELAARRHREGRAERRALTQQVEQLRKELANLRHSYQITKECKLGNGAEVDLMDVENKLDASLDLRWSSKVASQVARHDSTMMQLQVCSYHREEKKKEY</sequence>
<evidence type="ECO:0000256" key="1">
    <source>
        <dbReference type="SAM" id="Coils"/>
    </source>
</evidence>
<reference evidence="2 3" key="1">
    <citation type="submission" date="2019-05" db="EMBL/GenBank/DDBJ databases">
        <title>Another draft genome of Portunus trituberculatus and its Hox gene families provides insights of decapod evolution.</title>
        <authorList>
            <person name="Jeong J.-H."/>
            <person name="Song I."/>
            <person name="Kim S."/>
            <person name="Choi T."/>
            <person name="Kim D."/>
            <person name="Ryu S."/>
            <person name="Kim W."/>
        </authorList>
    </citation>
    <scope>NUCLEOTIDE SEQUENCE [LARGE SCALE GENOMIC DNA]</scope>
    <source>
        <tissue evidence="2">Muscle</tissue>
    </source>
</reference>
<accession>A0A5B7F135</accession>
<dbReference type="OrthoDB" id="6375797at2759"/>
<gene>
    <name evidence="2" type="ORF">E2C01_032702</name>
</gene>
<keyword evidence="1" id="KW-0175">Coiled coil</keyword>
<evidence type="ECO:0000313" key="2">
    <source>
        <dbReference type="EMBL" id="MPC39177.1"/>
    </source>
</evidence>
<comment type="caution">
    <text evidence="2">The sequence shown here is derived from an EMBL/GenBank/DDBJ whole genome shotgun (WGS) entry which is preliminary data.</text>
</comment>
<keyword evidence="3" id="KW-1185">Reference proteome</keyword>
<dbReference type="Proteomes" id="UP000324222">
    <property type="component" value="Unassembled WGS sequence"/>
</dbReference>
<organism evidence="2 3">
    <name type="scientific">Portunus trituberculatus</name>
    <name type="common">Swimming crab</name>
    <name type="synonym">Neptunus trituberculatus</name>
    <dbReference type="NCBI Taxonomy" id="210409"/>
    <lineage>
        <taxon>Eukaryota</taxon>
        <taxon>Metazoa</taxon>
        <taxon>Ecdysozoa</taxon>
        <taxon>Arthropoda</taxon>
        <taxon>Crustacea</taxon>
        <taxon>Multicrustacea</taxon>
        <taxon>Malacostraca</taxon>
        <taxon>Eumalacostraca</taxon>
        <taxon>Eucarida</taxon>
        <taxon>Decapoda</taxon>
        <taxon>Pleocyemata</taxon>
        <taxon>Brachyura</taxon>
        <taxon>Eubrachyura</taxon>
        <taxon>Portunoidea</taxon>
        <taxon>Portunidae</taxon>
        <taxon>Portuninae</taxon>
        <taxon>Portunus</taxon>
    </lineage>
</organism>
<protein>
    <submittedName>
        <fullName evidence="2">Uncharacterized protein</fullName>
    </submittedName>
</protein>
<evidence type="ECO:0000313" key="3">
    <source>
        <dbReference type="Proteomes" id="UP000324222"/>
    </source>
</evidence>